<sequence>MIGMKDGNVPTMRNSILEPIIRFTMDSWFNGTSTTEETAVVCGQIVKGAVALSQENNSASTSSDNQLSSDDIATCMIGRLVDCMPLVDEEEHNRLQLRNAIFKFFTRVLNRDWLQLLLLIKELPDIASHGKSASVKLNTAEDMGLFQSLCSDYKACCPTSTVETAAKPVVTAKADNHK</sequence>
<dbReference type="AlphaFoldDB" id="A0AA92V9S9"/>
<name>A0AA92V9S9_9BACT</name>
<dbReference type="EMBL" id="QROP01000027">
    <property type="protein sequence ID" value="RHL36262.1"/>
    <property type="molecule type" value="Genomic_DNA"/>
</dbReference>
<evidence type="ECO:0000313" key="1">
    <source>
        <dbReference type="EMBL" id="RHL36262.1"/>
    </source>
</evidence>
<accession>A0AA92V9S9</accession>
<gene>
    <name evidence="1" type="ORF">DW026_10520</name>
</gene>
<protein>
    <submittedName>
        <fullName evidence="1">Uncharacterized protein</fullName>
    </submittedName>
</protein>
<evidence type="ECO:0000313" key="2">
    <source>
        <dbReference type="Proteomes" id="UP000283672"/>
    </source>
</evidence>
<dbReference type="Proteomes" id="UP000283672">
    <property type="component" value="Unassembled WGS sequence"/>
</dbReference>
<reference evidence="1 2" key="1">
    <citation type="submission" date="2018-08" db="EMBL/GenBank/DDBJ databases">
        <title>A genome reference for cultivated species of the human gut microbiota.</title>
        <authorList>
            <person name="Zou Y."/>
            <person name="Xue W."/>
            <person name="Luo G."/>
        </authorList>
    </citation>
    <scope>NUCLEOTIDE SEQUENCE [LARGE SCALE GENOMIC DNA]</scope>
    <source>
        <strain evidence="1 2">AF38-11</strain>
    </source>
</reference>
<proteinExistence type="predicted"/>
<organism evidence="1 2">
    <name type="scientific">Segatella copri</name>
    <dbReference type="NCBI Taxonomy" id="165179"/>
    <lineage>
        <taxon>Bacteria</taxon>
        <taxon>Pseudomonadati</taxon>
        <taxon>Bacteroidota</taxon>
        <taxon>Bacteroidia</taxon>
        <taxon>Bacteroidales</taxon>
        <taxon>Prevotellaceae</taxon>
        <taxon>Segatella</taxon>
    </lineage>
</organism>
<comment type="caution">
    <text evidence="1">The sequence shown here is derived from an EMBL/GenBank/DDBJ whole genome shotgun (WGS) entry which is preliminary data.</text>
</comment>